<reference evidence="1" key="2">
    <citation type="submission" date="2023-05" db="EMBL/GenBank/DDBJ databases">
        <authorList>
            <person name="Fouks B."/>
        </authorList>
    </citation>
    <scope>NUCLEOTIDE SEQUENCE</scope>
    <source>
        <strain evidence="1">Stay&amp;Tobe</strain>
        <tissue evidence="1">Testes</tissue>
    </source>
</reference>
<protein>
    <submittedName>
        <fullName evidence="1">Uncharacterized protein</fullName>
    </submittedName>
</protein>
<organism evidence="1 2">
    <name type="scientific">Diploptera punctata</name>
    <name type="common">Pacific beetle cockroach</name>
    <dbReference type="NCBI Taxonomy" id="6984"/>
    <lineage>
        <taxon>Eukaryota</taxon>
        <taxon>Metazoa</taxon>
        <taxon>Ecdysozoa</taxon>
        <taxon>Arthropoda</taxon>
        <taxon>Hexapoda</taxon>
        <taxon>Insecta</taxon>
        <taxon>Pterygota</taxon>
        <taxon>Neoptera</taxon>
        <taxon>Polyneoptera</taxon>
        <taxon>Dictyoptera</taxon>
        <taxon>Blattodea</taxon>
        <taxon>Blaberoidea</taxon>
        <taxon>Blaberidae</taxon>
        <taxon>Diplopterinae</taxon>
        <taxon>Diploptera</taxon>
    </lineage>
</organism>
<keyword evidence="2" id="KW-1185">Reference proteome</keyword>
<dbReference type="AlphaFoldDB" id="A0AAD7ZS49"/>
<comment type="caution">
    <text evidence="1">The sequence shown here is derived from an EMBL/GenBank/DDBJ whole genome shotgun (WGS) entry which is preliminary data.</text>
</comment>
<sequence>VAVGTFYLLKVTGKELMFEAEELRSSLCCYTLVVVLFTFKVSVDFQFLWLLWEKLKISKPRDLLATATSVKFWPFQVFFSIQIYSQYRLYFFVCTLTFELSYSYYTKERTHPV</sequence>
<proteinExistence type="predicted"/>
<gene>
    <name evidence="1" type="ORF">L9F63_002513</name>
</gene>
<feature type="non-terminal residue" evidence="1">
    <location>
        <position position="113"/>
    </location>
</feature>
<feature type="non-terminal residue" evidence="1">
    <location>
        <position position="1"/>
    </location>
</feature>
<evidence type="ECO:0000313" key="1">
    <source>
        <dbReference type="EMBL" id="KAJ9585723.1"/>
    </source>
</evidence>
<dbReference type="EMBL" id="JASPKZ010007251">
    <property type="protein sequence ID" value="KAJ9585723.1"/>
    <property type="molecule type" value="Genomic_DNA"/>
</dbReference>
<reference evidence="1" key="1">
    <citation type="journal article" date="2023" name="IScience">
        <title>Live-bearing cockroach genome reveals convergent evolutionary mechanisms linked to viviparity in insects and beyond.</title>
        <authorList>
            <person name="Fouks B."/>
            <person name="Harrison M.C."/>
            <person name="Mikhailova A.A."/>
            <person name="Marchal E."/>
            <person name="English S."/>
            <person name="Carruthers M."/>
            <person name="Jennings E.C."/>
            <person name="Chiamaka E.L."/>
            <person name="Frigard R.A."/>
            <person name="Pippel M."/>
            <person name="Attardo G.M."/>
            <person name="Benoit J.B."/>
            <person name="Bornberg-Bauer E."/>
            <person name="Tobe S.S."/>
        </authorList>
    </citation>
    <scope>NUCLEOTIDE SEQUENCE</scope>
    <source>
        <strain evidence="1">Stay&amp;Tobe</strain>
    </source>
</reference>
<evidence type="ECO:0000313" key="2">
    <source>
        <dbReference type="Proteomes" id="UP001233999"/>
    </source>
</evidence>
<dbReference type="Proteomes" id="UP001233999">
    <property type="component" value="Unassembled WGS sequence"/>
</dbReference>
<name>A0AAD7ZS49_DIPPU</name>
<accession>A0AAD7ZS49</accession>